<dbReference type="GO" id="GO:0016747">
    <property type="term" value="F:acyltransferase activity, transferring groups other than amino-acyl groups"/>
    <property type="evidence" value="ECO:0007669"/>
    <property type="project" value="InterPro"/>
</dbReference>
<dbReference type="PANTHER" id="PTHR36566">
    <property type="entry name" value="NICKEL INSERTION PROTEIN-RELATED"/>
    <property type="match status" value="1"/>
</dbReference>
<dbReference type="Gene3D" id="3.40.630.30">
    <property type="match status" value="1"/>
</dbReference>
<feature type="region of interest" description="Disordered" evidence="4">
    <location>
        <begin position="419"/>
        <end position="456"/>
    </location>
</feature>
<dbReference type="Gene3D" id="3.30.70.1380">
    <property type="entry name" value="Transcriptional regulatory protein pf0864 domain like"/>
    <property type="match status" value="1"/>
</dbReference>
<proteinExistence type="inferred from homology"/>
<dbReference type="NCBIfam" id="TIGR00268">
    <property type="entry name" value="ATP-dependent sacrificial sulfur transferase LarE"/>
    <property type="match status" value="1"/>
</dbReference>
<evidence type="ECO:0000256" key="4">
    <source>
        <dbReference type="SAM" id="MobiDB-lite"/>
    </source>
</evidence>
<comment type="similarity">
    <text evidence="3">Belongs to the LarC family.</text>
</comment>
<reference evidence="6" key="1">
    <citation type="submission" date="2020-10" db="EMBL/GenBank/DDBJ databases">
        <authorList>
            <person name="Gilroy R."/>
        </authorList>
    </citation>
    <scope>NUCLEOTIDE SEQUENCE</scope>
    <source>
        <strain evidence="6">CHK176-22527</strain>
    </source>
</reference>
<organism evidence="6 7">
    <name type="scientific">Candidatus Allocopromorpha excrementavium</name>
    <dbReference type="NCBI Taxonomy" id="2840741"/>
    <lineage>
        <taxon>Bacteria</taxon>
        <taxon>Bacillati</taxon>
        <taxon>Bacillota</taxon>
        <taxon>Clostridia</taxon>
        <taxon>Eubacteriales</taxon>
        <taxon>Eubacteriaceae</taxon>
        <taxon>Eubacteriaceae incertae sedis</taxon>
        <taxon>Candidatus Allocopromorpha</taxon>
    </lineage>
</organism>
<dbReference type="EC" id="4.99.1.12" evidence="3"/>
<keyword evidence="1 3" id="KW-0533">Nickel</keyword>
<dbReference type="GO" id="GO:0016151">
    <property type="term" value="F:nickel cation binding"/>
    <property type="evidence" value="ECO:0007669"/>
    <property type="project" value="UniProtKB-UniRule"/>
</dbReference>
<accession>A0A9D1KUH9</accession>
<feature type="domain" description="N-acetyltransferase" evidence="5">
    <location>
        <begin position="729"/>
        <end position="875"/>
    </location>
</feature>
<dbReference type="AlphaFoldDB" id="A0A9D1KUH9"/>
<dbReference type="InterPro" id="IPR000182">
    <property type="entry name" value="GNAT_dom"/>
</dbReference>
<keyword evidence="2 3" id="KW-0456">Lyase</keyword>
<comment type="catalytic activity">
    <reaction evidence="3">
        <text>Ni(II)-pyridinium-3,5-bisthiocarboxylate mononucleotide = pyridinium-3,5-bisthiocarboxylate mononucleotide + Ni(2+)</text>
        <dbReference type="Rhea" id="RHEA:54784"/>
        <dbReference type="ChEBI" id="CHEBI:49786"/>
        <dbReference type="ChEBI" id="CHEBI:137372"/>
        <dbReference type="ChEBI" id="CHEBI:137373"/>
        <dbReference type="EC" id="4.99.1.12"/>
    </reaction>
</comment>
<protein>
    <recommendedName>
        <fullName evidence="3">Pyridinium-3,5-bisthiocarboxylic acid mononucleotide nickel insertion protein</fullName>
        <shortName evidence="3">P2TMN nickel insertion protein</shortName>
        <ecNumber evidence="3">4.99.1.12</ecNumber>
    </recommendedName>
    <alternativeName>
        <fullName evidence="3">Nickel-pincer cofactor biosynthesis protein LarC</fullName>
    </alternativeName>
</protein>
<dbReference type="NCBIfam" id="TIGR00299">
    <property type="entry name" value="nickel pincer cofactor biosynthesis protein LarC"/>
    <property type="match status" value="1"/>
</dbReference>
<dbReference type="InterPro" id="IPR002822">
    <property type="entry name" value="Ni_insertion"/>
</dbReference>
<feature type="region of interest" description="Disordered" evidence="4">
    <location>
        <begin position="68"/>
        <end position="100"/>
    </location>
</feature>
<dbReference type="Proteomes" id="UP000824159">
    <property type="component" value="Unassembled WGS sequence"/>
</dbReference>
<dbReference type="EMBL" id="DVLX01000026">
    <property type="protein sequence ID" value="HIT99018.1"/>
    <property type="molecule type" value="Genomic_DNA"/>
</dbReference>
<evidence type="ECO:0000256" key="3">
    <source>
        <dbReference type="HAMAP-Rule" id="MF_01074"/>
    </source>
</evidence>
<reference evidence="6" key="2">
    <citation type="journal article" date="2021" name="PeerJ">
        <title>Extensive microbial diversity within the chicken gut microbiome revealed by metagenomics and culture.</title>
        <authorList>
            <person name="Gilroy R."/>
            <person name="Ravi A."/>
            <person name="Getino M."/>
            <person name="Pursley I."/>
            <person name="Horton D.L."/>
            <person name="Alikhan N.F."/>
            <person name="Baker D."/>
            <person name="Gharbi K."/>
            <person name="Hall N."/>
            <person name="Watson M."/>
            <person name="Adriaenssens E.M."/>
            <person name="Foster-Nyarko E."/>
            <person name="Jarju S."/>
            <person name="Secka A."/>
            <person name="Antonio M."/>
            <person name="Oren A."/>
            <person name="Chaudhuri R.R."/>
            <person name="La Ragione R."/>
            <person name="Hildebrand F."/>
            <person name="Pallen M.J."/>
        </authorList>
    </citation>
    <scope>NUCLEOTIDE SEQUENCE</scope>
    <source>
        <strain evidence="6">CHK176-22527</strain>
    </source>
</reference>
<gene>
    <name evidence="3 6" type="primary">larC</name>
    <name evidence="6" type="ORF">IAD12_02050</name>
</gene>
<dbReference type="HAMAP" id="MF_01074">
    <property type="entry name" value="LarC"/>
    <property type="match status" value="1"/>
</dbReference>
<feature type="compositionally biased region" description="Polar residues" evidence="4">
    <location>
        <begin position="432"/>
        <end position="443"/>
    </location>
</feature>
<dbReference type="Pfam" id="PF13673">
    <property type="entry name" value="Acetyltransf_10"/>
    <property type="match status" value="1"/>
</dbReference>
<evidence type="ECO:0000313" key="7">
    <source>
        <dbReference type="Proteomes" id="UP000824159"/>
    </source>
</evidence>
<comment type="function">
    <text evidence="3">Involved in the biosynthesis of a nickel-pincer cofactor ((SCS)Ni(II) pincer complex). Binds Ni(2+), and functions in nickel delivery to pyridinium-3,5-bisthiocarboxylic acid mononucleotide (P2TMN), to form the mature cofactor. Is thus probably required for the activation of nickel-pincer cofactor-dependent enzymes.</text>
</comment>
<dbReference type="Gene3D" id="3.40.50.620">
    <property type="entry name" value="HUPs"/>
    <property type="match status" value="1"/>
</dbReference>
<dbReference type="InterPro" id="IPR016181">
    <property type="entry name" value="Acyl_CoA_acyltransferase"/>
</dbReference>
<feature type="compositionally biased region" description="Basic and acidic residues" evidence="4">
    <location>
        <begin position="83"/>
        <end position="95"/>
    </location>
</feature>
<comment type="caution">
    <text evidence="6">The sequence shown here is derived from an EMBL/GenBank/DDBJ whole genome shotgun (WGS) entry which is preliminary data.</text>
</comment>
<dbReference type="InterPro" id="IPR005232">
    <property type="entry name" value="LarE"/>
</dbReference>
<evidence type="ECO:0000259" key="5">
    <source>
        <dbReference type="PROSITE" id="PS51186"/>
    </source>
</evidence>
<sequence>MKILYLDCGMGAAGDMLTAALLELLPDPDSFIDKLNSIGIPGARFARESSIKCGITGTHMSVTVNGTEEDESITGNNPSAHGHVTDRHDHDAERHEHHHGRNVSDIEHIISKLDMPETAKADAMSVYRIISDAESKVHGVPVTDIHFHEVGTLDAIADITAVSLLMNEIAPDETVISPIHVGSGHVNCAHGTVPVPAPATALILKNIPAYGGSIEGELCTPTGAALLKHFADRFGSMPPMKTSAIGYGMGKKDFPQANCLRAMLGETAETGSVKNHSADSDDTVLELSCNVDDMTAEAVSFAMDRLFDGGALEVYTAPIGMKKSRPGTLIRVMCRESERENIIRLLFKHTTTIGVRETVTRRHILDRKIESIATPYGEVHRKISHGYGVSRMKYEYDDLSRIAKENDLSLADTTRLVERYAPEEEKDIRPQKASTGSGSSDTPADQELSETEQTELAEKKQRLEKYLKNLESVAVAFSSGVDSTFLLKTAHDVLGEKAAAVTAFSPSFPSREFEEARTFCEKEGIRHLIVEADVLSNEDFVRSPENRCYICKHDLMSKIIAAAEESGFSYVAEGSNMDDLGDYRPGLAAISELDVKSPLKEAGLTKKEIRILSKETGLSTWDKPSFACLVSRIPYGERITNEKLEMIEKAEQALLDLGLTQVRVRIHGDPQQGFIARIETEPSDFDKIISPGISEHISQYLKSLGFLYVTLDFGGYQAGSMNLNIKKDIEIKIFDTLPESASNIRKDVFIREQSFSEEFDDIDKTATHLVAFQNGIPAATCRIFEDNSDLPGGVSDDLTFILGRLAVRKEYRGKGLGADIMKKAEETAASKGAKTLKLHAQLQAKPFYEKLGYKPFGEMDREENTPHIWMQKTLV</sequence>
<dbReference type="InterPro" id="IPR014729">
    <property type="entry name" value="Rossmann-like_a/b/a_fold"/>
</dbReference>
<dbReference type="SUPFAM" id="SSF52402">
    <property type="entry name" value="Adenine nucleotide alpha hydrolases-like"/>
    <property type="match status" value="1"/>
</dbReference>
<dbReference type="CDD" id="cd04301">
    <property type="entry name" value="NAT_SF"/>
    <property type="match status" value="1"/>
</dbReference>
<evidence type="ECO:0000256" key="1">
    <source>
        <dbReference type="ARBA" id="ARBA00022596"/>
    </source>
</evidence>
<dbReference type="PROSITE" id="PS51186">
    <property type="entry name" value="GNAT"/>
    <property type="match status" value="1"/>
</dbReference>
<feature type="compositionally biased region" description="Basic and acidic residues" evidence="4">
    <location>
        <begin position="419"/>
        <end position="430"/>
    </location>
</feature>
<dbReference type="Pfam" id="PF01969">
    <property type="entry name" value="Ni_insertion"/>
    <property type="match status" value="1"/>
</dbReference>
<dbReference type="PANTHER" id="PTHR36566:SF1">
    <property type="entry name" value="PYRIDINIUM-3,5-BISTHIOCARBOXYLIC ACID MONONUCLEOTIDE NICKEL INSERTION PROTEIN"/>
    <property type="match status" value="1"/>
</dbReference>
<dbReference type="GO" id="GO:0051604">
    <property type="term" value="P:protein maturation"/>
    <property type="evidence" value="ECO:0007669"/>
    <property type="project" value="UniProtKB-UniRule"/>
</dbReference>
<dbReference type="SUPFAM" id="SSF55729">
    <property type="entry name" value="Acyl-CoA N-acyltransferases (Nat)"/>
    <property type="match status" value="1"/>
</dbReference>
<dbReference type="GO" id="GO:0016783">
    <property type="term" value="F:sulfurtransferase activity"/>
    <property type="evidence" value="ECO:0007669"/>
    <property type="project" value="InterPro"/>
</dbReference>
<name>A0A9D1KUH9_9FIRM</name>
<dbReference type="GO" id="GO:0016829">
    <property type="term" value="F:lyase activity"/>
    <property type="evidence" value="ECO:0007669"/>
    <property type="project" value="UniProtKB-UniRule"/>
</dbReference>
<evidence type="ECO:0000256" key="2">
    <source>
        <dbReference type="ARBA" id="ARBA00023239"/>
    </source>
</evidence>
<dbReference type="CDD" id="cd01990">
    <property type="entry name" value="LarE-like"/>
    <property type="match status" value="1"/>
</dbReference>
<evidence type="ECO:0000313" key="6">
    <source>
        <dbReference type="EMBL" id="HIT99018.1"/>
    </source>
</evidence>